<dbReference type="Gene3D" id="6.10.340.10">
    <property type="match status" value="1"/>
</dbReference>
<dbReference type="RefSeq" id="WP_200306696.1">
    <property type="nucleotide sequence ID" value="NZ_NRSG01000529.1"/>
</dbReference>
<dbReference type="Pfam" id="PF00672">
    <property type="entry name" value="HAMP"/>
    <property type="match status" value="1"/>
</dbReference>
<evidence type="ECO:0000313" key="4">
    <source>
        <dbReference type="Proteomes" id="UP000697995"/>
    </source>
</evidence>
<reference evidence="3 4" key="1">
    <citation type="journal article" date="2020" name="Microorganisms">
        <title>Osmotic Adaptation and Compatible Solute Biosynthesis of Phototrophic Bacteria as Revealed from Genome Analyses.</title>
        <authorList>
            <person name="Imhoff J.F."/>
            <person name="Rahn T."/>
            <person name="Kunzel S."/>
            <person name="Keller A."/>
            <person name="Neulinger S.C."/>
        </authorList>
    </citation>
    <scope>NUCLEOTIDE SEQUENCE [LARGE SCALE GENOMIC DNA]</scope>
    <source>
        <strain evidence="3 4">DSM 15382</strain>
    </source>
</reference>
<evidence type="ECO:0000259" key="2">
    <source>
        <dbReference type="PROSITE" id="PS50885"/>
    </source>
</evidence>
<evidence type="ECO:0000256" key="1">
    <source>
        <dbReference type="SAM" id="Phobius"/>
    </source>
</evidence>
<feature type="transmembrane region" description="Helical" evidence="1">
    <location>
        <begin position="31"/>
        <end position="49"/>
    </location>
</feature>
<gene>
    <name evidence="3" type="ORF">CKO45_29640</name>
</gene>
<name>A0ABS1D628_9PROT</name>
<keyword evidence="1" id="KW-0472">Membrane</keyword>
<organism evidence="3 4">
    <name type="scientific">Paracraurococcus ruber</name>
    <dbReference type="NCBI Taxonomy" id="77675"/>
    <lineage>
        <taxon>Bacteria</taxon>
        <taxon>Pseudomonadati</taxon>
        <taxon>Pseudomonadota</taxon>
        <taxon>Alphaproteobacteria</taxon>
        <taxon>Acetobacterales</taxon>
        <taxon>Roseomonadaceae</taxon>
        <taxon>Paracraurococcus</taxon>
    </lineage>
</organism>
<dbReference type="EMBL" id="NRSG01000529">
    <property type="protein sequence ID" value="MBK1662351.1"/>
    <property type="molecule type" value="Genomic_DNA"/>
</dbReference>
<feature type="non-terminal residue" evidence="3">
    <location>
        <position position="150"/>
    </location>
</feature>
<keyword evidence="1" id="KW-0812">Transmembrane</keyword>
<dbReference type="InterPro" id="IPR003660">
    <property type="entry name" value="HAMP_dom"/>
</dbReference>
<evidence type="ECO:0000313" key="3">
    <source>
        <dbReference type="EMBL" id="MBK1662351.1"/>
    </source>
</evidence>
<feature type="domain" description="HAMP" evidence="2">
    <location>
        <begin position="50"/>
        <end position="103"/>
    </location>
</feature>
<sequence>MQAAQQALTAALAEDHAQHRAAATAALARQLALLGLALALLGFTGWFVARRVVRPLRAVVAALRGLTEGRLDTPVPAARGRDEVASLIAATEAFRAMALAARQHERERAALEAANADARAASLKEVAEQITHATAAAVGQVADRVAGLRG</sequence>
<accession>A0ABS1D628</accession>
<keyword evidence="4" id="KW-1185">Reference proteome</keyword>
<proteinExistence type="predicted"/>
<dbReference type="SMART" id="SM00304">
    <property type="entry name" value="HAMP"/>
    <property type="match status" value="1"/>
</dbReference>
<keyword evidence="1" id="KW-1133">Transmembrane helix</keyword>
<dbReference type="PROSITE" id="PS50885">
    <property type="entry name" value="HAMP"/>
    <property type="match status" value="1"/>
</dbReference>
<comment type="caution">
    <text evidence="3">The sequence shown here is derived from an EMBL/GenBank/DDBJ whole genome shotgun (WGS) entry which is preliminary data.</text>
</comment>
<protein>
    <recommendedName>
        <fullName evidence="2">HAMP domain-containing protein</fullName>
    </recommendedName>
</protein>
<dbReference type="SUPFAM" id="SSF158472">
    <property type="entry name" value="HAMP domain-like"/>
    <property type="match status" value="1"/>
</dbReference>
<dbReference type="Proteomes" id="UP000697995">
    <property type="component" value="Unassembled WGS sequence"/>
</dbReference>